<evidence type="ECO:0000256" key="1">
    <source>
        <dbReference type="SAM" id="MobiDB-lite"/>
    </source>
</evidence>
<proteinExistence type="predicted"/>
<evidence type="ECO:0000313" key="2">
    <source>
        <dbReference type="EMBL" id="PWZ14955.1"/>
    </source>
</evidence>
<feature type="region of interest" description="Disordered" evidence="1">
    <location>
        <begin position="31"/>
        <end position="50"/>
    </location>
</feature>
<comment type="caution">
    <text evidence="2">The sequence shown here is derived from an EMBL/GenBank/DDBJ whole genome shotgun (WGS) entry which is preliminary data.</text>
</comment>
<name>A0A3L6E2D9_MAIZE</name>
<organism evidence="2 3">
    <name type="scientific">Zea mays</name>
    <name type="common">Maize</name>
    <dbReference type="NCBI Taxonomy" id="4577"/>
    <lineage>
        <taxon>Eukaryota</taxon>
        <taxon>Viridiplantae</taxon>
        <taxon>Streptophyta</taxon>
        <taxon>Embryophyta</taxon>
        <taxon>Tracheophyta</taxon>
        <taxon>Spermatophyta</taxon>
        <taxon>Magnoliopsida</taxon>
        <taxon>Liliopsida</taxon>
        <taxon>Poales</taxon>
        <taxon>Poaceae</taxon>
        <taxon>PACMAD clade</taxon>
        <taxon>Panicoideae</taxon>
        <taxon>Andropogonodae</taxon>
        <taxon>Andropogoneae</taxon>
        <taxon>Tripsacinae</taxon>
        <taxon>Zea</taxon>
    </lineage>
</organism>
<gene>
    <name evidence="2" type="ORF">Zm00014a_034505</name>
</gene>
<dbReference type="AlphaFoldDB" id="A0A3L6E2D9"/>
<sequence length="184" mass="19644">MASSLPSLLHGRHLSPSSSLRLQLSHCSLTPAAGNPVPPRHLLDANTAGHTEPPWRPSLLPLLLPPAGRPISPPLPFFFPAPYTTASRGQWSFPWSRAPLLQPGRDISLGPSSGSELADVHGAAPLLSLPQRPLLPPLTDPQLGFSPRPWHGALAAGCAGLCPWRHPPCSPTLCMPWECSMKCL</sequence>
<dbReference type="Proteomes" id="UP000251960">
    <property type="component" value="Chromosome 7"/>
</dbReference>
<accession>A0A3L6E2D9</accession>
<reference evidence="2 3" key="1">
    <citation type="journal article" date="2018" name="Nat. Genet.">
        <title>Extensive intraspecific gene order and gene structural variations between Mo17 and other maize genomes.</title>
        <authorList>
            <person name="Sun S."/>
            <person name="Zhou Y."/>
            <person name="Chen J."/>
            <person name="Shi J."/>
            <person name="Zhao H."/>
            <person name="Zhao H."/>
            <person name="Song W."/>
            <person name="Zhang M."/>
            <person name="Cui Y."/>
            <person name="Dong X."/>
            <person name="Liu H."/>
            <person name="Ma X."/>
            <person name="Jiao Y."/>
            <person name="Wang B."/>
            <person name="Wei X."/>
            <person name="Stein J.C."/>
            <person name="Glaubitz J.C."/>
            <person name="Lu F."/>
            <person name="Yu G."/>
            <person name="Liang C."/>
            <person name="Fengler K."/>
            <person name="Li B."/>
            <person name="Rafalski A."/>
            <person name="Schnable P.S."/>
            <person name="Ware D.H."/>
            <person name="Buckler E.S."/>
            <person name="Lai J."/>
        </authorList>
    </citation>
    <scope>NUCLEOTIDE SEQUENCE [LARGE SCALE GENOMIC DNA]</scope>
    <source>
        <strain evidence="3">cv. Missouri 17</strain>
        <tissue evidence="2">Seedling</tissue>
    </source>
</reference>
<protein>
    <submittedName>
        <fullName evidence="2">Uncharacterized protein</fullName>
    </submittedName>
</protein>
<dbReference type="EMBL" id="NCVQ01000008">
    <property type="protein sequence ID" value="PWZ14955.1"/>
    <property type="molecule type" value="Genomic_DNA"/>
</dbReference>
<evidence type="ECO:0000313" key="3">
    <source>
        <dbReference type="Proteomes" id="UP000251960"/>
    </source>
</evidence>